<keyword evidence="4 6" id="KW-1133">Transmembrane helix</keyword>
<feature type="domain" description="Protein root UVB sensitive/RUS" evidence="7">
    <location>
        <begin position="110"/>
        <end position="257"/>
    </location>
</feature>
<accession>A0AAV4P3I9</accession>
<evidence type="ECO:0000256" key="2">
    <source>
        <dbReference type="ARBA" id="ARBA00007558"/>
    </source>
</evidence>
<evidence type="ECO:0000313" key="9">
    <source>
        <dbReference type="EMBL" id="GIX91817.1"/>
    </source>
</evidence>
<comment type="caution">
    <text evidence="9">The sequence shown here is derived from an EMBL/GenBank/DDBJ whole genome shotgun (WGS) entry which is preliminary data.</text>
</comment>
<dbReference type="PANTHER" id="PTHR12770">
    <property type="entry name" value="RUS1 FAMILY PROTEIN C16ORF58"/>
    <property type="match status" value="1"/>
</dbReference>
<evidence type="ECO:0000256" key="4">
    <source>
        <dbReference type="ARBA" id="ARBA00022989"/>
    </source>
</evidence>
<feature type="transmembrane region" description="Helical" evidence="6">
    <location>
        <begin position="190"/>
        <end position="208"/>
    </location>
</feature>
<comment type="similarity">
    <text evidence="2">Belongs to the RUS1 family.</text>
</comment>
<feature type="transmembrane region" description="Helical" evidence="6">
    <location>
        <begin position="144"/>
        <end position="169"/>
    </location>
</feature>
<dbReference type="Pfam" id="PF04884">
    <property type="entry name" value="UVB_sens_prot"/>
    <property type="match status" value="2"/>
</dbReference>
<evidence type="ECO:0000256" key="1">
    <source>
        <dbReference type="ARBA" id="ARBA00004370"/>
    </source>
</evidence>
<evidence type="ECO:0000259" key="7">
    <source>
        <dbReference type="Pfam" id="PF04884"/>
    </source>
</evidence>
<dbReference type="Pfam" id="PF24160">
    <property type="entry name" value="UVB_sens_C"/>
    <property type="match status" value="1"/>
</dbReference>
<organism evidence="9 10">
    <name type="scientific">Caerostris darwini</name>
    <dbReference type="NCBI Taxonomy" id="1538125"/>
    <lineage>
        <taxon>Eukaryota</taxon>
        <taxon>Metazoa</taxon>
        <taxon>Ecdysozoa</taxon>
        <taxon>Arthropoda</taxon>
        <taxon>Chelicerata</taxon>
        <taxon>Arachnida</taxon>
        <taxon>Araneae</taxon>
        <taxon>Araneomorphae</taxon>
        <taxon>Entelegynae</taxon>
        <taxon>Araneoidea</taxon>
        <taxon>Araneidae</taxon>
        <taxon>Caerostris</taxon>
    </lineage>
</organism>
<evidence type="ECO:0000313" key="10">
    <source>
        <dbReference type="Proteomes" id="UP001054837"/>
    </source>
</evidence>
<protein>
    <submittedName>
        <fullName evidence="9">RUS family member 1</fullName>
    </submittedName>
</protein>
<evidence type="ECO:0000256" key="3">
    <source>
        <dbReference type="ARBA" id="ARBA00022692"/>
    </source>
</evidence>
<dbReference type="InterPro" id="IPR006968">
    <property type="entry name" value="RUS_fam"/>
</dbReference>
<sequence length="373" mass="42376">MSHNEKSYSVLETYGVTHRRIYHIKNSETKVDTKEENLQYQSLTSFFLDAFLPHGFPDSVSKDYVKYQLWDSAQAFASSITGSICTHAILKGVGVGNENASAIAATFTWTKLDSDCKRWRLFADALNDTAMFLDLSSAYFQNHFMFIVCISGLMKSIVGVAGGCTRAALTQHQARMNNMADVSAKDGSQETLVNLIALLFSLLVLPVVTKSMMLTWIVYFAMTSIHLTANYCAVKSVVMETFNESRFQIFTSHYLKEGLKRRNYLTVTDVNRMENLFSVNYFDPVKIKLGASFVDIIRKRKCEEAEQFLKIYENCDYLLRVSRITSSKTVIYVTFSPKATAKTQLESLYQACFVKHLLDHPYLPAVNYFLLLI</sequence>
<comment type="subcellular location">
    <subcellularLocation>
        <location evidence="1">Membrane</location>
    </subcellularLocation>
</comment>
<gene>
    <name evidence="9" type="primary">Rusf1</name>
    <name evidence="9" type="ORF">CDAR_5301</name>
</gene>
<feature type="transmembrane region" description="Helical" evidence="6">
    <location>
        <begin position="214"/>
        <end position="234"/>
    </location>
</feature>
<evidence type="ECO:0000256" key="6">
    <source>
        <dbReference type="SAM" id="Phobius"/>
    </source>
</evidence>
<dbReference type="GO" id="GO:0016020">
    <property type="term" value="C:membrane"/>
    <property type="evidence" value="ECO:0007669"/>
    <property type="project" value="UniProtKB-SubCell"/>
</dbReference>
<dbReference type="Proteomes" id="UP001054837">
    <property type="component" value="Unassembled WGS sequence"/>
</dbReference>
<reference evidence="9 10" key="1">
    <citation type="submission" date="2021-06" db="EMBL/GenBank/DDBJ databases">
        <title>Caerostris darwini draft genome.</title>
        <authorList>
            <person name="Kono N."/>
            <person name="Arakawa K."/>
        </authorList>
    </citation>
    <scope>NUCLEOTIDE SEQUENCE [LARGE SCALE GENOMIC DNA]</scope>
</reference>
<feature type="domain" description="Protein root UVB sensitive/RUS" evidence="7">
    <location>
        <begin position="41"/>
        <end position="109"/>
    </location>
</feature>
<name>A0AAV4P3I9_9ARAC</name>
<evidence type="ECO:0000256" key="5">
    <source>
        <dbReference type="ARBA" id="ARBA00023136"/>
    </source>
</evidence>
<feature type="domain" description="Root UVB sensitive protein C-terminal" evidence="8">
    <location>
        <begin position="265"/>
        <end position="363"/>
    </location>
</feature>
<keyword evidence="3 6" id="KW-0812">Transmembrane</keyword>
<dbReference type="AlphaFoldDB" id="A0AAV4P3I9"/>
<keyword evidence="10" id="KW-1185">Reference proteome</keyword>
<dbReference type="EMBL" id="BPLQ01002337">
    <property type="protein sequence ID" value="GIX91817.1"/>
    <property type="molecule type" value="Genomic_DNA"/>
</dbReference>
<dbReference type="InterPro" id="IPR055412">
    <property type="entry name" value="UVB_sens_C"/>
</dbReference>
<evidence type="ECO:0000259" key="8">
    <source>
        <dbReference type="Pfam" id="PF24160"/>
    </source>
</evidence>
<dbReference type="InterPro" id="IPR054549">
    <property type="entry name" value="UVB_sens_RUS_dom"/>
</dbReference>
<keyword evidence="5 6" id="KW-0472">Membrane</keyword>
<proteinExistence type="inferred from homology"/>
<dbReference type="PANTHER" id="PTHR12770:SF31">
    <property type="entry name" value="RUS FAMILY MEMBER 1"/>
    <property type="match status" value="1"/>
</dbReference>